<reference evidence="1 2" key="1">
    <citation type="submission" date="2017-07" db="EMBL/GenBank/DDBJ databases">
        <title>A draft genome sequence of Komagataeibacter xylinus LMG 1515.</title>
        <authorList>
            <person name="Skraban J."/>
            <person name="Cleenwerck I."/>
            <person name="Vandamme P."/>
            <person name="Trcek J."/>
        </authorList>
    </citation>
    <scope>NUCLEOTIDE SEQUENCE [LARGE SCALE GENOMIC DNA]</scope>
    <source>
        <strain evidence="1 2">LMG 1515</strain>
    </source>
</reference>
<name>A0A318PFH4_KOMXY</name>
<dbReference type="EMBL" id="NKUC01000050">
    <property type="protein sequence ID" value="PYD55754.1"/>
    <property type="molecule type" value="Genomic_DNA"/>
</dbReference>
<sequence length="154" mass="16872">MPESYLVHPQEGWAEWCTQAARLHGLTLTMLHAHGKAAQDVAHRFVQVARGRRVVSDATAFDGAWLSMLCDAAGLAAPPLLPVQLAYAEAVGPLLDHSASRSVQARMALQIVDHHEADEDARNRVRHRALHDAWSLFRIWRAIAGVPASPDPPV</sequence>
<organism evidence="1 2">
    <name type="scientific">Komagataeibacter xylinus</name>
    <name type="common">Gluconacetobacter xylinus</name>
    <dbReference type="NCBI Taxonomy" id="28448"/>
    <lineage>
        <taxon>Bacteria</taxon>
        <taxon>Pseudomonadati</taxon>
        <taxon>Pseudomonadota</taxon>
        <taxon>Alphaproteobacteria</taxon>
        <taxon>Acetobacterales</taxon>
        <taxon>Acetobacteraceae</taxon>
        <taxon>Komagataeibacter</taxon>
    </lineage>
</organism>
<dbReference type="STRING" id="1220579.GCA_001571345_02705"/>
<dbReference type="InterPro" id="IPR036397">
    <property type="entry name" value="RNaseH_sf"/>
</dbReference>
<dbReference type="Gene3D" id="3.30.420.10">
    <property type="entry name" value="Ribonuclease H-like superfamily/Ribonuclease H"/>
    <property type="match status" value="1"/>
</dbReference>
<dbReference type="Proteomes" id="UP000248257">
    <property type="component" value="Unassembled WGS sequence"/>
</dbReference>
<accession>A0A318PFH4</accession>
<protein>
    <submittedName>
        <fullName evidence="1">Uncharacterized protein</fullName>
    </submittedName>
</protein>
<dbReference type="InterPro" id="IPR012337">
    <property type="entry name" value="RNaseH-like_sf"/>
</dbReference>
<dbReference type="SUPFAM" id="SSF53098">
    <property type="entry name" value="Ribonuclease H-like"/>
    <property type="match status" value="1"/>
</dbReference>
<evidence type="ECO:0000313" key="1">
    <source>
        <dbReference type="EMBL" id="PYD55754.1"/>
    </source>
</evidence>
<comment type="caution">
    <text evidence="1">The sequence shown here is derived from an EMBL/GenBank/DDBJ whole genome shotgun (WGS) entry which is preliminary data.</text>
</comment>
<keyword evidence="2" id="KW-1185">Reference proteome</keyword>
<dbReference type="AlphaFoldDB" id="A0A318PFH4"/>
<dbReference type="OrthoDB" id="5705783at2"/>
<proteinExistence type="predicted"/>
<evidence type="ECO:0000313" key="2">
    <source>
        <dbReference type="Proteomes" id="UP000248257"/>
    </source>
</evidence>
<dbReference type="GO" id="GO:0003676">
    <property type="term" value="F:nucleic acid binding"/>
    <property type="evidence" value="ECO:0007669"/>
    <property type="project" value="InterPro"/>
</dbReference>
<gene>
    <name evidence="1" type="ORF">CFR75_14665</name>
</gene>